<name>A0AAN4W209_9BACT</name>
<proteinExistence type="predicted"/>
<dbReference type="SUPFAM" id="SSF55874">
    <property type="entry name" value="ATPase domain of HSP90 chaperone/DNA topoisomerase II/histidine kinase"/>
    <property type="match status" value="1"/>
</dbReference>
<feature type="transmembrane region" description="Helical" evidence="7">
    <location>
        <begin position="82"/>
        <end position="101"/>
    </location>
</feature>
<evidence type="ECO:0000256" key="1">
    <source>
        <dbReference type="ARBA" id="ARBA00000085"/>
    </source>
</evidence>
<feature type="transmembrane region" description="Helical" evidence="7">
    <location>
        <begin position="168"/>
        <end position="186"/>
    </location>
</feature>
<dbReference type="GO" id="GO:0000155">
    <property type="term" value="F:phosphorelay sensor kinase activity"/>
    <property type="evidence" value="ECO:0007669"/>
    <property type="project" value="InterPro"/>
</dbReference>
<feature type="domain" description="Histidine kinase" evidence="8">
    <location>
        <begin position="343"/>
        <end position="564"/>
    </location>
</feature>
<dbReference type="Gene3D" id="3.30.565.10">
    <property type="entry name" value="Histidine kinase-like ATPase, C-terminal domain"/>
    <property type="match status" value="1"/>
</dbReference>
<dbReference type="SUPFAM" id="SSF47384">
    <property type="entry name" value="Homodimeric domain of signal transducing histidine kinase"/>
    <property type="match status" value="1"/>
</dbReference>
<reference evidence="10 11" key="1">
    <citation type="submission" date="2021-12" db="EMBL/GenBank/DDBJ databases">
        <title>Genome sequencing of bacteria with rrn-lacking chromosome and rrn-plasmid.</title>
        <authorList>
            <person name="Anda M."/>
            <person name="Iwasaki W."/>
        </authorList>
    </citation>
    <scope>NUCLEOTIDE SEQUENCE [LARGE SCALE GENOMIC DNA]</scope>
    <source>
        <strain evidence="10 11">NBRC 15940</strain>
    </source>
</reference>
<dbReference type="Gene3D" id="1.10.287.130">
    <property type="match status" value="1"/>
</dbReference>
<feature type="domain" description="PAC" evidence="9">
    <location>
        <begin position="274"/>
        <end position="325"/>
    </location>
</feature>
<evidence type="ECO:0000313" key="10">
    <source>
        <dbReference type="EMBL" id="GJM63409.1"/>
    </source>
</evidence>
<evidence type="ECO:0000259" key="8">
    <source>
        <dbReference type="PROSITE" id="PS50109"/>
    </source>
</evidence>
<evidence type="ECO:0000256" key="5">
    <source>
        <dbReference type="ARBA" id="ARBA00022777"/>
    </source>
</evidence>
<dbReference type="InterPro" id="IPR005467">
    <property type="entry name" value="His_kinase_dom"/>
</dbReference>
<dbReference type="FunFam" id="3.30.565.10:FF:000006">
    <property type="entry name" value="Sensor histidine kinase WalK"/>
    <property type="match status" value="1"/>
</dbReference>
<evidence type="ECO:0000256" key="4">
    <source>
        <dbReference type="ARBA" id="ARBA00022679"/>
    </source>
</evidence>
<evidence type="ECO:0000256" key="7">
    <source>
        <dbReference type="SAM" id="Phobius"/>
    </source>
</evidence>
<keyword evidence="6" id="KW-0902">Two-component regulatory system</keyword>
<dbReference type="InterPro" id="IPR003594">
    <property type="entry name" value="HATPase_dom"/>
</dbReference>
<dbReference type="PANTHER" id="PTHR43711">
    <property type="entry name" value="TWO-COMPONENT HISTIDINE KINASE"/>
    <property type="match status" value="1"/>
</dbReference>
<accession>A0AAN4W209</accession>
<evidence type="ECO:0000256" key="2">
    <source>
        <dbReference type="ARBA" id="ARBA00012438"/>
    </source>
</evidence>
<evidence type="ECO:0000313" key="11">
    <source>
        <dbReference type="Proteomes" id="UP001310022"/>
    </source>
</evidence>
<dbReference type="InterPro" id="IPR003661">
    <property type="entry name" value="HisK_dim/P_dom"/>
</dbReference>
<dbReference type="EMBL" id="BQKE01000002">
    <property type="protein sequence ID" value="GJM63409.1"/>
    <property type="molecule type" value="Genomic_DNA"/>
</dbReference>
<dbReference type="PROSITE" id="PS50109">
    <property type="entry name" value="HIS_KIN"/>
    <property type="match status" value="1"/>
</dbReference>
<dbReference type="PANTHER" id="PTHR43711:SF26">
    <property type="entry name" value="SENSOR HISTIDINE KINASE RCSC"/>
    <property type="match status" value="1"/>
</dbReference>
<dbReference type="Pfam" id="PF02518">
    <property type="entry name" value="HATPase_c"/>
    <property type="match status" value="1"/>
</dbReference>
<protein>
    <recommendedName>
        <fullName evidence="2">histidine kinase</fullName>
        <ecNumber evidence="2">2.7.13.3</ecNumber>
    </recommendedName>
</protein>
<sequence length="580" mass="67738">MNQNRQDQEKRPWSTIILGGYEQFPFEHRGLNALIICGFTAGIILSLVNFRYNQAPFVKVMYLIIPLIFTFLFILSRVYKQYHLVLYIFLGFTYLSLSMLWFRTGGLTGSASFGIVFIMISFLHYISKKRQNKFLVFVAVIFLGLIYLEKTYPEWMIPISDAEKEARIMFSFLIGIIFSGGTTILFKKHFYKKQKELYDNNQQLNHYKSKMDNIVDSISEEFFLFSRKPSGELIYSSPNPEKIFGHYAASYSTQELLQRYIYPFSKVSHKLKKQVFEVELKEADKESKWLRISEFKIENDGKFVGIDAIAQDITLRKRLNVQVSRSLSKERHLNKVKTQFIAMVSHQFRTPMTVIKSTGQLLEATEAEYDIPENDRQWRHSKFLKISESIDLLTNMMDNVLVFNKSEMGRIEFHPKQINLLNIFNDLIEQYQQIDPEKRKIELLLKRNIDTWVLDPNLMIQVFSNLISNALKYSPGKKAPQIKLMEAQDLLTISIRDFGIGIPEHQRRNLFEPFFRAQNTENFKGTGIGLALVQEFVKLHHGSIRVVFHENKGSEFIIILPKDPKNPSSSLRPSTWVDMN</sequence>
<feature type="transmembrane region" description="Helical" evidence="7">
    <location>
        <begin position="133"/>
        <end position="148"/>
    </location>
</feature>
<dbReference type="SMART" id="SM00388">
    <property type="entry name" value="HisKA"/>
    <property type="match status" value="1"/>
</dbReference>
<dbReference type="SUPFAM" id="SSF55785">
    <property type="entry name" value="PYP-like sensor domain (PAS domain)"/>
    <property type="match status" value="1"/>
</dbReference>
<dbReference type="CDD" id="cd00075">
    <property type="entry name" value="HATPase"/>
    <property type="match status" value="1"/>
</dbReference>
<dbReference type="SMART" id="SM00387">
    <property type="entry name" value="HATPase_c"/>
    <property type="match status" value="1"/>
</dbReference>
<keyword evidence="4" id="KW-0808">Transferase</keyword>
<evidence type="ECO:0000256" key="3">
    <source>
        <dbReference type="ARBA" id="ARBA00022553"/>
    </source>
</evidence>
<dbReference type="InterPro" id="IPR036097">
    <property type="entry name" value="HisK_dim/P_sf"/>
</dbReference>
<evidence type="ECO:0000256" key="6">
    <source>
        <dbReference type="ARBA" id="ARBA00023012"/>
    </source>
</evidence>
<dbReference type="InterPro" id="IPR035965">
    <property type="entry name" value="PAS-like_dom_sf"/>
</dbReference>
<dbReference type="RefSeq" id="WP_338238575.1">
    <property type="nucleotide sequence ID" value="NZ_BQKE01000002.1"/>
</dbReference>
<dbReference type="EC" id="2.7.13.3" evidence="2"/>
<dbReference type="InterPro" id="IPR000700">
    <property type="entry name" value="PAS-assoc_C"/>
</dbReference>
<dbReference type="Gene3D" id="3.30.450.20">
    <property type="entry name" value="PAS domain"/>
    <property type="match status" value="1"/>
</dbReference>
<dbReference type="Proteomes" id="UP001310022">
    <property type="component" value="Unassembled WGS sequence"/>
</dbReference>
<feature type="transmembrane region" description="Helical" evidence="7">
    <location>
        <begin position="56"/>
        <end position="75"/>
    </location>
</feature>
<dbReference type="InterPro" id="IPR036890">
    <property type="entry name" value="HATPase_C_sf"/>
</dbReference>
<dbReference type="PRINTS" id="PR00344">
    <property type="entry name" value="BCTRLSENSOR"/>
</dbReference>
<keyword evidence="7" id="KW-0812">Transmembrane</keyword>
<comment type="catalytic activity">
    <reaction evidence="1">
        <text>ATP + protein L-histidine = ADP + protein N-phospho-L-histidine.</text>
        <dbReference type="EC" id="2.7.13.3"/>
    </reaction>
</comment>
<keyword evidence="11" id="KW-1185">Reference proteome</keyword>
<keyword evidence="7" id="KW-0472">Membrane</keyword>
<dbReference type="InterPro" id="IPR004358">
    <property type="entry name" value="Sig_transdc_His_kin-like_C"/>
</dbReference>
<organism evidence="10 11">
    <name type="scientific">Persicobacter diffluens</name>
    <dbReference type="NCBI Taxonomy" id="981"/>
    <lineage>
        <taxon>Bacteria</taxon>
        <taxon>Pseudomonadati</taxon>
        <taxon>Bacteroidota</taxon>
        <taxon>Cytophagia</taxon>
        <taxon>Cytophagales</taxon>
        <taxon>Persicobacteraceae</taxon>
        <taxon>Persicobacter</taxon>
    </lineage>
</organism>
<dbReference type="InterPro" id="IPR050736">
    <property type="entry name" value="Sensor_HK_Regulatory"/>
</dbReference>
<gene>
    <name evidence="10" type="ORF">PEDI_39610</name>
</gene>
<feature type="transmembrane region" description="Helical" evidence="7">
    <location>
        <begin position="31"/>
        <end position="50"/>
    </location>
</feature>
<dbReference type="Pfam" id="PF00512">
    <property type="entry name" value="HisKA"/>
    <property type="match status" value="1"/>
</dbReference>
<dbReference type="PROSITE" id="PS50113">
    <property type="entry name" value="PAC"/>
    <property type="match status" value="1"/>
</dbReference>
<keyword evidence="3" id="KW-0597">Phosphoprotein</keyword>
<evidence type="ECO:0000259" key="9">
    <source>
        <dbReference type="PROSITE" id="PS50113"/>
    </source>
</evidence>
<keyword evidence="5" id="KW-0418">Kinase</keyword>
<dbReference type="CDD" id="cd00082">
    <property type="entry name" value="HisKA"/>
    <property type="match status" value="1"/>
</dbReference>
<feature type="transmembrane region" description="Helical" evidence="7">
    <location>
        <begin position="107"/>
        <end position="126"/>
    </location>
</feature>
<keyword evidence="7" id="KW-1133">Transmembrane helix</keyword>
<comment type="caution">
    <text evidence="10">The sequence shown here is derived from an EMBL/GenBank/DDBJ whole genome shotgun (WGS) entry which is preliminary data.</text>
</comment>
<dbReference type="AlphaFoldDB" id="A0AAN4W209"/>